<dbReference type="InterPro" id="IPR000172">
    <property type="entry name" value="GMC_OxRdtase_N"/>
</dbReference>
<dbReference type="EMBL" id="JARYMX010000001">
    <property type="protein sequence ID" value="KAJ9566585.1"/>
    <property type="molecule type" value="Genomic_DNA"/>
</dbReference>
<comment type="similarity">
    <text evidence="2">Belongs to the GMC oxidoreductase family.</text>
</comment>
<feature type="binding site" evidence="6">
    <location>
        <begin position="445"/>
        <end position="446"/>
    </location>
    <ligand>
        <name>FAD</name>
        <dbReference type="ChEBI" id="CHEBI:57692"/>
    </ligand>
</feature>
<dbReference type="InterPro" id="IPR051871">
    <property type="entry name" value="GMC_Oxidoreductase-Related"/>
</dbReference>
<name>A0AA38WT99_9ASTR</name>
<evidence type="ECO:0000256" key="7">
    <source>
        <dbReference type="PIRSR" id="PIRSR000137-3"/>
    </source>
</evidence>
<keyword evidence="7" id="KW-1015">Disulfide bond</keyword>
<evidence type="ECO:0000259" key="8">
    <source>
        <dbReference type="PROSITE" id="PS00624"/>
    </source>
</evidence>
<evidence type="ECO:0000256" key="2">
    <source>
        <dbReference type="ARBA" id="ARBA00010790"/>
    </source>
</evidence>
<dbReference type="PIRSF" id="PIRSF000137">
    <property type="entry name" value="Alcohol_oxidase"/>
    <property type="match status" value="1"/>
</dbReference>
<feature type="domain" description="Glucose-methanol-choline oxidoreductase N-terminal" evidence="8">
    <location>
        <begin position="246"/>
        <end position="260"/>
    </location>
</feature>
<evidence type="ECO:0000256" key="6">
    <source>
        <dbReference type="PIRSR" id="PIRSR000137-2"/>
    </source>
</evidence>
<dbReference type="Pfam" id="PF00732">
    <property type="entry name" value="GMC_oxred_N"/>
    <property type="match status" value="1"/>
</dbReference>
<dbReference type="AlphaFoldDB" id="A0AA38WT99"/>
<dbReference type="SUPFAM" id="SSF54373">
    <property type="entry name" value="FAD-linked reductases, C-terminal domain"/>
    <property type="match status" value="1"/>
</dbReference>
<reference evidence="9" key="1">
    <citation type="submission" date="2023-03" db="EMBL/GenBank/DDBJ databases">
        <title>Chromosome-scale reference genome and RAD-based genetic map of yellow starthistle (Centaurea solstitialis) reveal putative structural variation and QTLs associated with invader traits.</title>
        <authorList>
            <person name="Reatini B."/>
            <person name="Cang F.A."/>
            <person name="Jiang Q."/>
            <person name="Mckibben M.T.W."/>
            <person name="Barker M.S."/>
            <person name="Rieseberg L.H."/>
            <person name="Dlugosch K.M."/>
        </authorList>
    </citation>
    <scope>NUCLEOTIDE SEQUENCE</scope>
    <source>
        <strain evidence="9">CAN-66</strain>
        <tissue evidence="9">Leaf</tissue>
    </source>
</reference>
<evidence type="ECO:0000256" key="5">
    <source>
        <dbReference type="ARBA" id="ARBA00022827"/>
    </source>
</evidence>
<feature type="disulfide bond" evidence="7">
    <location>
        <begin position="383"/>
        <end position="437"/>
    </location>
</feature>
<dbReference type="PANTHER" id="PTHR45968">
    <property type="entry name" value="OSJNBA0019K04.7 PROTEIN"/>
    <property type="match status" value="1"/>
</dbReference>
<evidence type="ECO:0000256" key="1">
    <source>
        <dbReference type="ARBA" id="ARBA00001974"/>
    </source>
</evidence>
<dbReference type="InterPro" id="IPR012132">
    <property type="entry name" value="GMC_OxRdtase"/>
</dbReference>
<evidence type="ECO:0000313" key="10">
    <source>
        <dbReference type="Proteomes" id="UP001172457"/>
    </source>
</evidence>
<proteinExistence type="inferred from homology"/>
<keyword evidence="4" id="KW-0732">Signal</keyword>
<dbReference type="InterPro" id="IPR036188">
    <property type="entry name" value="FAD/NAD-bd_sf"/>
</dbReference>
<keyword evidence="3" id="KW-0285">Flavoprotein</keyword>
<feature type="binding site" evidence="6">
    <location>
        <position position="474"/>
    </location>
    <ligand>
        <name>FAD</name>
        <dbReference type="ChEBI" id="CHEBI:57692"/>
    </ligand>
</feature>
<evidence type="ECO:0000256" key="4">
    <source>
        <dbReference type="ARBA" id="ARBA00022729"/>
    </source>
</evidence>
<evidence type="ECO:0000256" key="3">
    <source>
        <dbReference type="ARBA" id="ARBA00022630"/>
    </source>
</evidence>
<feature type="binding site" evidence="6">
    <location>
        <begin position="485"/>
        <end position="486"/>
    </location>
    <ligand>
        <name>FAD</name>
        <dbReference type="ChEBI" id="CHEBI:57692"/>
    </ligand>
</feature>
<gene>
    <name evidence="9" type="ORF">OSB04_002551</name>
</gene>
<dbReference type="PANTHER" id="PTHR45968:SF3">
    <property type="entry name" value="OS04G0573100 PROTEIN"/>
    <property type="match status" value="1"/>
</dbReference>
<keyword evidence="10" id="KW-1185">Reference proteome</keyword>
<sequence length="511" mass="55445">MHEATIAPKISFYNYIVIGGGAAGIPVATTLSESYSVLLLERGGSPYGNSNISNLANFGTYFFDTSLDSPSEQFISTEGVVNARPRVLGGGTSINAGFYSRGEARFKKEAKLFDERLVNESYQWVEKVMVFEPVVTKWQSALGEGLVEVGVTPENGFSYDHVMGTKVGGTIFDQNGHRHTAADLLQYANPKSLVIHLHATAHKILFKTKGISKPIAYGVVYKDASGITHRAYLKGGQKDEIILSAGAIGSPQLLMLSGVGPKDQLQAHNIKPVLHNIKIGQGMADNPLNAIFVPSPILVEPSLVEVVGVTQFGSYIEAAGGINLIGGSPSDYQGYSFQMGGFIFEKVNGPRSMGYLKLQSSDPTDSPSVTFNYFEEPEDLQKCIDGVKTMLTAIKSKAFSKFKYANMTVQDILDLNVKMPTSLAVHANTSSSLEQFCRDTIKTIWHYHGGCHMGKVVDDEYKIHGVDALRVIDGSTLMNSPGTNPQASVLMLGRYMGVTILKKRHASDKLK</sequence>
<dbReference type="Proteomes" id="UP001172457">
    <property type="component" value="Chromosome 1"/>
</dbReference>
<dbReference type="SUPFAM" id="SSF51905">
    <property type="entry name" value="FAD/NAD(P)-binding domain"/>
    <property type="match status" value="1"/>
</dbReference>
<dbReference type="GO" id="GO:0016614">
    <property type="term" value="F:oxidoreductase activity, acting on CH-OH group of donors"/>
    <property type="evidence" value="ECO:0007669"/>
    <property type="project" value="InterPro"/>
</dbReference>
<feature type="binding site" evidence="6">
    <location>
        <position position="87"/>
    </location>
    <ligand>
        <name>FAD</name>
        <dbReference type="ChEBI" id="CHEBI:57692"/>
    </ligand>
</feature>
<dbReference type="Pfam" id="PF05199">
    <property type="entry name" value="GMC_oxred_C"/>
    <property type="match status" value="1"/>
</dbReference>
<dbReference type="Gene3D" id="3.50.50.60">
    <property type="entry name" value="FAD/NAD(P)-binding domain"/>
    <property type="match status" value="1"/>
</dbReference>
<evidence type="ECO:0000313" key="9">
    <source>
        <dbReference type="EMBL" id="KAJ9566585.1"/>
    </source>
</evidence>
<accession>A0AA38WT99</accession>
<comment type="caution">
    <text evidence="9">The sequence shown here is derived from an EMBL/GenBank/DDBJ whole genome shotgun (WGS) entry which is preliminary data.</text>
</comment>
<protein>
    <recommendedName>
        <fullName evidence="8">Glucose-methanol-choline oxidoreductase N-terminal domain-containing protein</fullName>
    </recommendedName>
</protein>
<organism evidence="9 10">
    <name type="scientific">Centaurea solstitialis</name>
    <name type="common">yellow star-thistle</name>
    <dbReference type="NCBI Taxonomy" id="347529"/>
    <lineage>
        <taxon>Eukaryota</taxon>
        <taxon>Viridiplantae</taxon>
        <taxon>Streptophyta</taxon>
        <taxon>Embryophyta</taxon>
        <taxon>Tracheophyta</taxon>
        <taxon>Spermatophyta</taxon>
        <taxon>Magnoliopsida</taxon>
        <taxon>eudicotyledons</taxon>
        <taxon>Gunneridae</taxon>
        <taxon>Pentapetalae</taxon>
        <taxon>asterids</taxon>
        <taxon>campanulids</taxon>
        <taxon>Asterales</taxon>
        <taxon>Asteraceae</taxon>
        <taxon>Carduoideae</taxon>
        <taxon>Cardueae</taxon>
        <taxon>Centaureinae</taxon>
        <taxon>Centaurea</taxon>
    </lineage>
</organism>
<dbReference type="PROSITE" id="PS00624">
    <property type="entry name" value="GMC_OXRED_2"/>
    <property type="match status" value="1"/>
</dbReference>
<dbReference type="Gene3D" id="3.30.410.40">
    <property type="match status" value="1"/>
</dbReference>
<dbReference type="GO" id="GO:0050660">
    <property type="term" value="F:flavin adenine dinucleotide binding"/>
    <property type="evidence" value="ECO:0007669"/>
    <property type="project" value="InterPro"/>
</dbReference>
<comment type="cofactor">
    <cofactor evidence="1 6">
        <name>FAD</name>
        <dbReference type="ChEBI" id="CHEBI:57692"/>
    </cofactor>
</comment>
<dbReference type="InterPro" id="IPR007867">
    <property type="entry name" value="GMC_OxRtase_C"/>
</dbReference>
<keyword evidence="5 6" id="KW-0274">FAD</keyword>